<keyword evidence="2" id="KW-1185">Reference proteome</keyword>
<feature type="region of interest" description="Disordered" evidence="1">
    <location>
        <begin position="1152"/>
        <end position="1172"/>
    </location>
</feature>
<organism evidence="2 3">
    <name type="scientific">Panagrolaimus davidi</name>
    <dbReference type="NCBI Taxonomy" id="227884"/>
    <lineage>
        <taxon>Eukaryota</taxon>
        <taxon>Metazoa</taxon>
        <taxon>Ecdysozoa</taxon>
        <taxon>Nematoda</taxon>
        <taxon>Chromadorea</taxon>
        <taxon>Rhabditida</taxon>
        <taxon>Tylenchina</taxon>
        <taxon>Panagrolaimomorpha</taxon>
        <taxon>Panagrolaimoidea</taxon>
        <taxon>Panagrolaimidae</taxon>
        <taxon>Panagrolaimus</taxon>
    </lineage>
</organism>
<feature type="region of interest" description="Disordered" evidence="1">
    <location>
        <begin position="644"/>
        <end position="704"/>
    </location>
</feature>
<dbReference type="Proteomes" id="UP000887578">
    <property type="component" value="Unplaced"/>
</dbReference>
<evidence type="ECO:0000313" key="3">
    <source>
        <dbReference type="WBParaSite" id="PDA_v2.g21292.t1"/>
    </source>
</evidence>
<feature type="compositionally biased region" description="Basic residues" evidence="1">
    <location>
        <begin position="672"/>
        <end position="681"/>
    </location>
</feature>
<sequence length="1758" mass="206547">MSELDTLDKDFEFVTSEPSGIYDLSLLKNEFTQQIRKHIVNSYPNILHLDDLFDKKPVNDIYYDNDNLSSGNVPLSQPIRIITDNIFNENEIDENKIDKIMRKIEEYYLLPVESQYSNDPFLYDKNGEEILVTRIVDSLIIPDSLKVVDTFDLKRKEQFILNQFPVLRDFDPEQQINVIIKVIVQKIQEFKTKADAIICEYGREIPTSYGKLLCYILGFFDFLPALPCIIQMASFTIFKDLPIYFERSLFPRRWLIIAPSNSRALKETVLEMEPRFYFPDGSKSCLKGFKSGLVVYFYNQTFDLEELVKYKWDCTMVFAEAKENNKPTDKAYDLLLKMDNYDKDRFGFMVILLETSENLWSKAISTGVSTIFRWFFPTLYEIASFKKLDCSKMLTMFFSSLIPFDDKLQTSEWLLKVINLLVYQANNDQIFPFMLLYNDSAIYLSYEKISKLIRQIRKQCNYTTLDNMNIIFMNESERSLASSIFSKNEIPFCIGENIPGKLRLFLISEVYTIEAMNVFVFAHFSIEIAAKICAVMRKPSKYDKTIWFLQPKNQPIEMEIFSRYFEVYREPFLHEEGRPTCMDEPTVLSKIKKEKVEDSPSSKKFCCLSTPFNFELKTEAGGTESYRNKFRKFLHIYENARKQLEAEQQQQKENEAYQQDTEMKPSTSTSKQPRKSKKKPAPLKTQSSRQKIPKRQQHEQPRITYQNVHEKIRSYLASSFGAIKRLPFFPLQRSLIKKLNYEKQRIGHLDPLDEFNLCIAAVKFKIFGNYHRNIKKDSEYYRAISHMFNWDAVCIYFNYFLNFSGNYVNKLNINKKFFTRYFRKQLIDRIDSDVIVNRRKYEREFFDHYDDEQPTMSFNFRSLFERYHHHSQPISTATTGISASKFETLGKDLSFAYESDYYYADLIDFVQNSRNDLILPEDTFDDMMKADFDSILLGDVTKGSDYTLPSIEFDDENLDHYEMFVSEYLSGIENLHRCINDICNSSFNNLNTIPDSCQIILDFFDFIVEEPITPTEPSKCDNIKEEINYRKSLDAVDISADAISIGPTRRKIENPENVQNYNLSSEIMPIRVSPFRGFDKNPLSILFGSICDEDINDVVDNSSEYGSAISSDEENNDLNERKRKAENDEENDFLGDVKRRKVLNESGSVIYESSGNSEITPPKFHLSPSEDSNSQNSSILQIMQIEEEISFAIFYLLKEKSNNYMRTCLPYLNSIDKNSKSTILQHLSTENCIKLREFERSFYEQPLLRKALADISDKKDITNDRDVFEDINNFISVFSREFFDEKEIAQQTAKKFSISFNDLMLRQYYERAIPITSSSQRYSYGDTSVMASKIQIMQRPIASQQTLQSMDTVILRPSTPQHQTIIRQPMQQPGTVMVPNQITSVGRPLTFPYEYHATFQDKCECTNKELGKPLYYNEDIPNYDDENIDPLIHLQKLFEFSSSNSSLTLLYLLCQSILFVDSKLKNNNVAYNFLADNTTTDYTPPIIPPLSYSRSNCLKKSRERFKSRQQIYVILSGLGKSDIMNLLKQYEMKFNFQFNDIFTLKYRHSSAYDIRYLLNLWRTMSLSNKLRRILNTQITDPKMKFLLSMAPRASLEKSAEMQNIDNGIKKIVLKRCSSLPELNENKELPPSQICYFKNGFKEAMSYSNKKFSTFKFNKKRIIYQDEEEPVPEMPKIIKNRHSRTYHIGISKMSLAINKRKVSTISRFYNTRRHQNPRKILPLYRRWRKSFHIEEYWKYTKDKREPPQAMFDMNPYQFF</sequence>
<name>A0A914PRP7_9BILA</name>
<proteinExistence type="predicted"/>
<evidence type="ECO:0000256" key="1">
    <source>
        <dbReference type="SAM" id="MobiDB-lite"/>
    </source>
</evidence>
<feature type="compositionally biased region" description="Basic and acidic residues" evidence="1">
    <location>
        <begin position="644"/>
        <end position="655"/>
    </location>
</feature>
<protein>
    <submittedName>
        <fullName evidence="3">Uncharacterized protein</fullName>
    </submittedName>
</protein>
<evidence type="ECO:0000313" key="2">
    <source>
        <dbReference type="Proteomes" id="UP000887578"/>
    </source>
</evidence>
<accession>A0A914PRP7</accession>
<feature type="region of interest" description="Disordered" evidence="1">
    <location>
        <begin position="1102"/>
        <end position="1131"/>
    </location>
</feature>
<reference evidence="3" key="1">
    <citation type="submission" date="2022-11" db="UniProtKB">
        <authorList>
            <consortium name="WormBaseParasite"/>
        </authorList>
    </citation>
    <scope>IDENTIFICATION</scope>
</reference>
<dbReference type="WBParaSite" id="PDA_v2.g21292.t1">
    <property type="protein sequence ID" value="PDA_v2.g21292.t1"/>
    <property type="gene ID" value="PDA_v2.g21292"/>
</dbReference>